<dbReference type="PROSITE" id="PS00086">
    <property type="entry name" value="CYTOCHROME_P450"/>
    <property type="match status" value="1"/>
</dbReference>
<comment type="caution">
    <text evidence="11">The sequence shown here is derived from an EMBL/GenBank/DDBJ whole genome shotgun (WGS) entry which is preliminary data.</text>
</comment>
<dbReference type="InterPro" id="IPR001128">
    <property type="entry name" value="Cyt_P450"/>
</dbReference>
<gene>
    <name evidence="11" type="ORF">ONZ51_g9111</name>
</gene>
<evidence type="ECO:0000256" key="1">
    <source>
        <dbReference type="ARBA" id="ARBA00001971"/>
    </source>
</evidence>
<evidence type="ECO:0000256" key="3">
    <source>
        <dbReference type="ARBA" id="ARBA00010617"/>
    </source>
</evidence>
<dbReference type="PRINTS" id="PR00463">
    <property type="entry name" value="EP450I"/>
</dbReference>
<keyword evidence="5 9" id="KW-0479">Metal-binding</keyword>
<keyword evidence="7 9" id="KW-0408">Iron</keyword>
<organism evidence="11 12">
    <name type="scientific">Trametes cubensis</name>
    <dbReference type="NCBI Taxonomy" id="1111947"/>
    <lineage>
        <taxon>Eukaryota</taxon>
        <taxon>Fungi</taxon>
        <taxon>Dikarya</taxon>
        <taxon>Basidiomycota</taxon>
        <taxon>Agaricomycotina</taxon>
        <taxon>Agaricomycetes</taxon>
        <taxon>Polyporales</taxon>
        <taxon>Polyporaceae</taxon>
        <taxon>Trametes</taxon>
    </lineage>
</organism>
<dbReference type="PRINTS" id="PR00385">
    <property type="entry name" value="P450"/>
</dbReference>
<evidence type="ECO:0000256" key="7">
    <source>
        <dbReference type="ARBA" id="ARBA00023004"/>
    </source>
</evidence>
<dbReference type="GO" id="GO:0005506">
    <property type="term" value="F:iron ion binding"/>
    <property type="evidence" value="ECO:0007669"/>
    <property type="project" value="InterPro"/>
</dbReference>
<dbReference type="AlphaFoldDB" id="A0AAD7TM14"/>
<dbReference type="InterPro" id="IPR050121">
    <property type="entry name" value="Cytochrome_P450_monoxygenase"/>
</dbReference>
<dbReference type="GO" id="GO:0020037">
    <property type="term" value="F:heme binding"/>
    <property type="evidence" value="ECO:0007669"/>
    <property type="project" value="InterPro"/>
</dbReference>
<dbReference type="GO" id="GO:0016705">
    <property type="term" value="F:oxidoreductase activity, acting on paired donors, with incorporation or reduction of molecular oxygen"/>
    <property type="evidence" value="ECO:0007669"/>
    <property type="project" value="InterPro"/>
</dbReference>
<evidence type="ECO:0000256" key="6">
    <source>
        <dbReference type="ARBA" id="ARBA00023002"/>
    </source>
</evidence>
<feature type="binding site" description="axial binding residue" evidence="9">
    <location>
        <position position="501"/>
    </location>
    <ligand>
        <name>heme</name>
        <dbReference type="ChEBI" id="CHEBI:30413"/>
    </ligand>
    <ligandPart>
        <name>Fe</name>
        <dbReference type="ChEBI" id="CHEBI:18248"/>
    </ligandPart>
</feature>
<comment type="similarity">
    <text evidence="3 10">Belongs to the cytochrome P450 family.</text>
</comment>
<dbReference type="InterPro" id="IPR002401">
    <property type="entry name" value="Cyt_P450_E_grp-I"/>
</dbReference>
<evidence type="ECO:0008006" key="13">
    <source>
        <dbReference type="Google" id="ProtNLM"/>
    </source>
</evidence>
<dbReference type="SUPFAM" id="SSF48264">
    <property type="entry name" value="Cytochrome P450"/>
    <property type="match status" value="1"/>
</dbReference>
<evidence type="ECO:0000256" key="2">
    <source>
        <dbReference type="ARBA" id="ARBA00005179"/>
    </source>
</evidence>
<keyword evidence="12" id="KW-1185">Reference proteome</keyword>
<accession>A0AAD7TM14</accession>
<evidence type="ECO:0000313" key="11">
    <source>
        <dbReference type="EMBL" id="KAJ8469265.1"/>
    </source>
</evidence>
<evidence type="ECO:0000256" key="4">
    <source>
        <dbReference type="ARBA" id="ARBA00022617"/>
    </source>
</evidence>
<evidence type="ECO:0000256" key="5">
    <source>
        <dbReference type="ARBA" id="ARBA00022723"/>
    </source>
</evidence>
<dbReference type="InterPro" id="IPR036396">
    <property type="entry name" value="Cyt_P450_sf"/>
</dbReference>
<keyword evidence="6 10" id="KW-0560">Oxidoreductase</keyword>
<evidence type="ECO:0000256" key="9">
    <source>
        <dbReference type="PIRSR" id="PIRSR602401-1"/>
    </source>
</evidence>
<dbReference type="Pfam" id="PF00067">
    <property type="entry name" value="p450"/>
    <property type="match status" value="1"/>
</dbReference>
<name>A0AAD7TM14_9APHY</name>
<dbReference type="Proteomes" id="UP001215151">
    <property type="component" value="Unassembled WGS sequence"/>
</dbReference>
<comment type="pathway">
    <text evidence="2">Secondary metabolite biosynthesis.</text>
</comment>
<evidence type="ECO:0000313" key="12">
    <source>
        <dbReference type="Proteomes" id="UP001215151"/>
    </source>
</evidence>
<proteinExistence type="inferred from homology"/>
<comment type="cofactor">
    <cofactor evidence="1 9">
        <name>heme</name>
        <dbReference type="ChEBI" id="CHEBI:30413"/>
    </cofactor>
</comment>
<evidence type="ECO:0000256" key="10">
    <source>
        <dbReference type="RuleBase" id="RU000461"/>
    </source>
</evidence>
<dbReference type="PANTHER" id="PTHR24305">
    <property type="entry name" value="CYTOCHROME P450"/>
    <property type="match status" value="1"/>
</dbReference>
<dbReference type="EMBL" id="JAPEVG010000298">
    <property type="protein sequence ID" value="KAJ8469265.1"/>
    <property type="molecule type" value="Genomic_DNA"/>
</dbReference>
<dbReference type="Gene3D" id="1.10.630.10">
    <property type="entry name" value="Cytochrome P450"/>
    <property type="match status" value="1"/>
</dbReference>
<dbReference type="GO" id="GO:0004497">
    <property type="term" value="F:monooxygenase activity"/>
    <property type="evidence" value="ECO:0007669"/>
    <property type="project" value="UniProtKB-KW"/>
</dbReference>
<evidence type="ECO:0000256" key="8">
    <source>
        <dbReference type="ARBA" id="ARBA00023033"/>
    </source>
</evidence>
<keyword evidence="4 9" id="KW-0349">Heme</keyword>
<sequence>MDSSFLRTYKASSQGPDRDQSIALLAMAFPTLMIPPFSSDSLPGYWPGVSISDLKGPPSTSRVLGHEYDLSREDDVGDLEFKWLREFGPTWKVRAAFGHDAVMTADPKALQHIFHKSGYTYAKQRSQNHIGYLMSGPNIVWAQDETHQRHRKIMNPAFSAAQLRSFLPMFQNTTQRLVDKWRAELSSKKSLDVMVNSWVSRAALDIIGQAAFDYDYKGLDDNEESPLAKAYHGIFKDIGHMLPMATMLFRATWDYFPQSILNLCKYIPADPFTRVRTVNELYRQYGKQIIREKRPEVDAEKRGHSKDNMSILINANESSDPKTRLDDEELMAQMYTLTLAGHETTATTISFLLYELARNPEYQRRMREEILEARAKVAQRGGVNFTMEDLDGMTVCLNAIKETLRMHPIITYLPRVATKDDVLPLAYPVVTTTGETLSEIPIRKGQIVYTSLIAYNRLQQVWGDDAHVWNPDRFSRIDTGKQTYVGVFSNLMTFSAGIRACIGWRFAVIEMQVLVSELVGTFQYSLQDGNPAKSDVQRAPSGVAMVPLLRGNHDIGTALPLRVELVD</sequence>
<dbReference type="PANTHER" id="PTHR24305:SF166">
    <property type="entry name" value="CYTOCHROME P450 12A4, MITOCHONDRIAL-RELATED"/>
    <property type="match status" value="1"/>
</dbReference>
<protein>
    <recommendedName>
        <fullName evidence="13">Cytochrome P450</fullName>
    </recommendedName>
</protein>
<dbReference type="InterPro" id="IPR017972">
    <property type="entry name" value="Cyt_P450_CS"/>
</dbReference>
<reference evidence="11" key="1">
    <citation type="submission" date="2022-11" db="EMBL/GenBank/DDBJ databases">
        <title>Genome Sequence of Cubamyces cubensis.</title>
        <authorList>
            <person name="Buettner E."/>
        </authorList>
    </citation>
    <scope>NUCLEOTIDE SEQUENCE</scope>
    <source>
        <strain evidence="11">MPL-01</strain>
    </source>
</reference>
<keyword evidence="8 10" id="KW-0503">Monooxygenase</keyword>